<protein>
    <submittedName>
        <fullName evidence="2">Uncharacterized protein</fullName>
    </submittedName>
</protein>
<dbReference type="EMBL" id="LN483167">
    <property type="protein sequence ID" value="CDZ96910.1"/>
    <property type="molecule type" value="Genomic_DNA"/>
</dbReference>
<evidence type="ECO:0000256" key="1">
    <source>
        <dbReference type="SAM" id="MobiDB-lite"/>
    </source>
</evidence>
<evidence type="ECO:0000313" key="2">
    <source>
        <dbReference type="EMBL" id="CDZ96910.1"/>
    </source>
</evidence>
<reference evidence="2" key="1">
    <citation type="submission" date="2014-08" db="EMBL/GenBank/DDBJ databases">
        <authorList>
            <person name="Sharma Rahul"/>
            <person name="Thines Marco"/>
        </authorList>
    </citation>
    <scope>NUCLEOTIDE SEQUENCE</scope>
</reference>
<accession>A0A0F7SFB1</accession>
<sequence>MCEKGVLDYSQSSYESPDFYICALSSSGYTICSHRATGTAHARNAEPLPPREDISVAIDDVSQ</sequence>
<name>A0A0F7SFB1_PHARH</name>
<proteinExistence type="predicted"/>
<organism evidence="2">
    <name type="scientific">Phaffia rhodozyma</name>
    <name type="common">Yeast</name>
    <name type="synonym">Xanthophyllomyces dendrorhous</name>
    <dbReference type="NCBI Taxonomy" id="264483"/>
    <lineage>
        <taxon>Eukaryota</taxon>
        <taxon>Fungi</taxon>
        <taxon>Dikarya</taxon>
        <taxon>Basidiomycota</taxon>
        <taxon>Agaricomycotina</taxon>
        <taxon>Tremellomycetes</taxon>
        <taxon>Cystofilobasidiales</taxon>
        <taxon>Mrakiaceae</taxon>
        <taxon>Phaffia</taxon>
    </lineage>
</organism>
<dbReference type="AlphaFoldDB" id="A0A0F7SFB1"/>
<feature type="region of interest" description="Disordered" evidence="1">
    <location>
        <begin position="40"/>
        <end position="63"/>
    </location>
</feature>